<dbReference type="Proteomes" id="UP001642483">
    <property type="component" value="Unassembled WGS sequence"/>
</dbReference>
<evidence type="ECO:0000313" key="10">
    <source>
        <dbReference type="Proteomes" id="UP001642483"/>
    </source>
</evidence>
<sequence>MTPKMVSSEEEVKMPQMSMGRSRGARKSGKKKRKPKYRDMVIRAVKSLKEPKGSSYNSIARYIEERYKVRNDFVLKHVINWLCQKRVLSKKGVKVKLTGKTLKLGRKGVRRQTKKPSKKSKKAKKRRRGRK</sequence>
<evidence type="ECO:0000256" key="2">
    <source>
        <dbReference type="ARBA" id="ARBA00004286"/>
    </source>
</evidence>
<dbReference type="SMART" id="SM00526">
    <property type="entry name" value="H15"/>
    <property type="match status" value="1"/>
</dbReference>
<dbReference type="PANTHER" id="PTHR11467">
    <property type="entry name" value="HISTONE H1"/>
    <property type="match status" value="1"/>
</dbReference>
<feature type="region of interest" description="Disordered" evidence="7">
    <location>
        <begin position="99"/>
        <end position="131"/>
    </location>
</feature>
<dbReference type="InterPro" id="IPR036388">
    <property type="entry name" value="WH-like_DNA-bd_sf"/>
</dbReference>
<protein>
    <recommendedName>
        <fullName evidence="8">H15 domain-containing protein</fullName>
    </recommendedName>
</protein>
<dbReference type="SUPFAM" id="SSF46785">
    <property type="entry name" value="Winged helix' DNA-binding domain"/>
    <property type="match status" value="1"/>
</dbReference>
<comment type="similarity">
    <text evidence="6">Belongs to the histone H1/H5 family.</text>
</comment>
<dbReference type="InterPro" id="IPR005818">
    <property type="entry name" value="Histone_H1/H5_H15"/>
</dbReference>
<evidence type="ECO:0000256" key="7">
    <source>
        <dbReference type="SAM" id="MobiDB-lite"/>
    </source>
</evidence>
<accession>A0ABP0G9E6</accession>
<dbReference type="PANTHER" id="PTHR11467:SF36">
    <property type="entry name" value="HISTONE 24-RELATED"/>
    <property type="match status" value="1"/>
</dbReference>
<evidence type="ECO:0000259" key="8">
    <source>
        <dbReference type="PROSITE" id="PS51504"/>
    </source>
</evidence>
<comment type="caution">
    <text evidence="9">The sequence shown here is derived from an EMBL/GenBank/DDBJ whole genome shotgun (WGS) entry which is preliminary data.</text>
</comment>
<keyword evidence="3 6" id="KW-0158">Chromosome</keyword>
<dbReference type="EMBL" id="CAWYQH010000108">
    <property type="protein sequence ID" value="CAK8688418.1"/>
    <property type="molecule type" value="Genomic_DNA"/>
</dbReference>
<feature type="compositionally biased region" description="Basic residues" evidence="7">
    <location>
        <begin position="103"/>
        <end position="131"/>
    </location>
</feature>
<dbReference type="InterPro" id="IPR005819">
    <property type="entry name" value="H1/H5"/>
</dbReference>
<proteinExistence type="inferred from homology"/>
<feature type="region of interest" description="Disordered" evidence="7">
    <location>
        <begin position="1"/>
        <end position="39"/>
    </location>
</feature>
<dbReference type="Gene3D" id="1.10.10.10">
    <property type="entry name" value="Winged helix-like DNA-binding domain superfamily/Winged helix DNA-binding domain"/>
    <property type="match status" value="1"/>
</dbReference>
<evidence type="ECO:0000256" key="4">
    <source>
        <dbReference type="ARBA" id="ARBA00023125"/>
    </source>
</evidence>
<comment type="subcellular location">
    <subcellularLocation>
        <location evidence="2">Chromosome</location>
    </subcellularLocation>
    <subcellularLocation>
        <location evidence="1 6">Nucleus</location>
    </subcellularLocation>
</comment>
<feature type="compositionally biased region" description="Basic residues" evidence="7">
    <location>
        <begin position="23"/>
        <end position="36"/>
    </location>
</feature>
<feature type="domain" description="H15" evidence="8">
    <location>
        <begin position="33"/>
        <end position="106"/>
    </location>
</feature>
<organism evidence="9 10">
    <name type="scientific">Clavelina lepadiformis</name>
    <name type="common">Light-bulb sea squirt</name>
    <name type="synonym">Ascidia lepadiformis</name>
    <dbReference type="NCBI Taxonomy" id="159417"/>
    <lineage>
        <taxon>Eukaryota</taxon>
        <taxon>Metazoa</taxon>
        <taxon>Chordata</taxon>
        <taxon>Tunicata</taxon>
        <taxon>Ascidiacea</taxon>
        <taxon>Aplousobranchia</taxon>
        <taxon>Clavelinidae</taxon>
        <taxon>Clavelina</taxon>
    </lineage>
</organism>
<reference evidence="9 10" key="1">
    <citation type="submission" date="2024-02" db="EMBL/GenBank/DDBJ databases">
        <authorList>
            <person name="Daric V."/>
            <person name="Darras S."/>
        </authorList>
    </citation>
    <scope>NUCLEOTIDE SEQUENCE [LARGE SCALE GENOMIC DNA]</scope>
</reference>
<gene>
    <name evidence="9" type="ORF">CVLEPA_LOCUS20439</name>
</gene>
<evidence type="ECO:0000256" key="5">
    <source>
        <dbReference type="ARBA" id="ARBA00023242"/>
    </source>
</evidence>
<dbReference type="Pfam" id="PF00538">
    <property type="entry name" value="Linker_histone"/>
    <property type="match status" value="1"/>
</dbReference>
<keyword evidence="10" id="KW-1185">Reference proteome</keyword>
<dbReference type="PROSITE" id="PS51504">
    <property type="entry name" value="H15"/>
    <property type="match status" value="1"/>
</dbReference>
<dbReference type="InterPro" id="IPR036390">
    <property type="entry name" value="WH_DNA-bd_sf"/>
</dbReference>
<keyword evidence="4 6" id="KW-0238">DNA-binding</keyword>
<keyword evidence="5 6" id="KW-0539">Nucleus</keyword>
<evidence type="ECO:0000256" key="3">
    <source>
        <dbReference type="ARBA" id="ARBA00022454"/>
    </source>
</evidence>
<dbReference type="PRINTS" id="PR00624">
    <property type="entry name" value="HISTONEH5"/>
</dbReference>
<evidence type="ECO:0000313" key="9">
    <source>
        <dbReference type="EMBL" id="CAK8688418.1"/>
    </source>
</evidence>
<evidence type="ECO:0000256" key="1">
    <source>
        <dbReference type="ARBA" id="ARBA00004123"/>
    </source>
</evidence>
<evidence type="ECO:0000256" key="6">
    <source>
        <dbReference type="RuleBase" id="RU003894"/>
    </source>
</evidence>
<name>A0ABP0G9E6_CLALP</name>